<dbReference type="InterPro" id="IPR001148">
    <property type="entry name" value="CA_dom"/>
</dbReference>
<dbReference type="PROSITE" id="PS00162">
    <property type="entry name" value="ALPHA_CA_1"/>
    <property type="match status" value="1"/>
</dbReference>
<feature type="domain" description="Alpha-carbonic anhydrase" evidence="11">
    <location>
        <begin position="28"/>
        <end position="250"/>
    </location>
</feature>
<keyword evidence="10" id="KW-0732">Signal</keyword>
<evidence type="ECO:0000313" key="15">
    <source>
        <dbReference type="Proteomes" id="UP000093748"/>
    </source>
</evidence>
<dbReference type="GO" id="GO:0004089">
    <property type="term" value="F:carbonate dehydratase activity"/>
    <property type="evidence" value="ECO:0007669"/>
    <property type="project" value="UniProtKB-UniRule"/>
</dbReference>
<reference evidence="13 14" key="1">
    <citation type="submission" date="2016-05" db="EMBL/GenBank/DDBJ databases">
        <authorList>
            <person name="Ramsay J.P."/>
        </authorList>
    </citation>
    <scope>NUCLEOTIDE SEQUENCE [LARGE SCALE GENOMIC DNA]</scope>
    <source>
        <strain evidence="13 14">NZP2042</strain>
    </source>
</reference>
<evidence type="ECO:0000256" key="6">
    <source>
        <dbReference type="ARBA" id="ARBA00022723"/>
    </source>
</evidence>
<comment type="function">
    <text evidence="2 10">Reversible hydration of carbon dioxide.</text>
</comment>
<comment type="catalytic activity">
    <reaction evidence="9 10">
        <text>hydrogencarbonate + H(+) = CO2 + H2O</text>
        <dbReference type="Rhea" id="RHEA:10748"/>
        <dbReference type="ChEBI" id="CHEBI:15377"/>
        <dbReference type="ChEBI" id="CHEBI:15378"/>
        <dbReference type="ChEBI" id="CHEBI:16526"/>
        <dbReference type="ChEBI" id="CHEBI:17544"/>
        <dbReference type="EC" id="4.2.1.1"/>
    </reaction>
</comment>
<keyword evidence="6 10" id="KW-0479">Metal-binding</keyword>
<proteinExistence type="inferred from homology"/>
<comment type="caution">
    <text evidence="12">The sequence shown here is derived from an EMBL/GenBank/DDBJ whole genome shotgun (WGS) entry which is preliminary data.</text>
</comment>
<comment type="similarity">
    <text evidence="3 10">Belongs to the alpha-carbonic anhydrase family.</text>
</comment>
<evidence type="ECO:0000256" key="9">
    <source>
        <dbReference type="ARBA" id="ARBA00048348"/>
    </source>
</evidence>
<feature type="signal peptide" evidence="10">
    <location>
        <begin position="1"/>
        <end position="20"/>
    </location>
</feature>
<evidence type="ECO:0000313" key="14">
    <source>
        <dbReference type="Proteomes" id="UP000093737"/>
    </source>
</evidence>
<comment type="cofactor">
    <cofactor evidence="1 10">
        <name>Zn(2+)</name>
        <dbReference type="ChEBI" id="CHEBI:29105"/>
    </cofactor>
</comment>
<dbReference type="AlphaFoldDB" id="A0A1A5I013"/>
<evidence type="ECO:0000256" key="4">
    <source>
        <dbReference type="ARBA" id="ARBA00012925"/>
    </source>
</evidence>
<dbReference type="GO" id="GO:0008270">
    <property type="term" value="F:zinc ion binding"/>
    <property type="evidence" value="ECO:0007669"/>
    <property type="project" value="UniProtKB-UniRule"/>
</dbReference>
<evidence type="ECO:0000256" key="2">
    <source>
        <dbReference type="ARBA" id="ARBA00002904"/>
    </source>
</evidence>
<evidence type="ECO:0000256" key="1">
    <source>
        <dbReference type="ARBA" id="ARBA00001947"/>
    </source>
</evidence>
<dbReference type="InterPro" id="IPR018338">
    <property type="entry name" value="Carbonic_anhydrase_a-class_CS"/>
</dbReference>
<protein>
    <recommendedName>
        <fullName evidence="5 10">Carbonic anhydrase</fullName>
        <ecNumber evidence="4 10">4.2.1.1</ecNumber>
    </recommendedName>
</protein>
<reference evidence="12" key="3">
    <citation type="submission" date="2016-06" db="EMBL/GenBank/DDBJ databases">
        <authorList>
            <person name="Kjaerup R.B."/>
            <person name="Dalgaard T.S."/>
            <person name="Juul-Madsen H.R."/>
        </authorList>
    </citation>
    <scope>NUCLEOTIDE SEQUENCE</scope>
    <source>
        <strain evidence="12">R7ANS::ICEMlSym2042</strain>
    </source>
</reference>
<evidence type="ECO:0000313" key="13">
    <source>
        <dbReference type="EMBL" id="OBQ71352.1"/>
    </source>
</evidence>
<gene>
    <name evidence="13" type="ORF">A8145_00185</name>
    <name evidence="12" type="ORF">BAE39_16490</name>
</gene>
<dbReference type="PANTHER" id="PTHR18952:SF265">
    <property type="entry name" value="CARBONIC ANHYDRASE"/>
    <property type="match status" value="1"/>
</dbReference>
<dbReference type="SMART" id="SM01057">
    <property type="entry name" value="Carb_anhydrase"/>
    <property type="match status" value="1"/>
</dbReference>
<dbReference type="Pfam" id="PF00194">
    <property type="entry name" value="Carb_anhydrase"/>
    <property type="match status" value="1"/>
</dbReference>
<dbReference type="RefSeq" id="WP_064987375.1">
    <property type="nucleotide sequence ID" value="NZ_CP033334.1"/>
</dbReference>
<evidence type="ECO:0000259" key="11">
    <source>
        <dbReference type="PROSITE" id="PS51144"/>
    </source>
</evidence>
<evidence type="ECO:0000313" key="12">
    <source>
        <dbReference type="EMBL" id="OBP77578.1"/>
    </source>
</evidence>
<dbReference type="SUPFAM" id="SSF51069">
    <property type="entry name" value="Carbonic anhydrase"/>
    <property type="match status" value="1"/>
</dbReference>
<reference evidence="15" key="2">
    <citation type="submission" date="2016-06" db="EMBL/GenBank/DDBJ databases">
        <title>NZP2037 Pacbio-Illumina hybrid assembly.</title>
        <authorList>
            <person name="Ramsay J.P."/>
        </authorList>
    </citation>
    <scope>NUCLEOTIDE SEQUENCE [LARGE SCALE GENOMIC DNA]</scope>
    <source>
        <strain evidence="15">R7ANS::ICEMlSym2042</strain>
    </source>
</reference>
<dbReference type="EMBL" id="LZTJ01000012">
    <property type="protein sequence ID" value="OBP77578.1"/>
    <property type="molecule type" value="Genomic_DNA"/>
</dbReference>
<evidence type="ECO:0000256" key="7">
    <source>
        <dbReference type="ARBA" id="ARBA00022833"/>
    </source>
</evidence>
<evidence type="ECO:0000256" key="5">
    <source>
        <dbReference type="ARBA" id="ARBA00014628"/>
    </source>
</evidence>
<dbReference type="InterPro" id="IPR023561">
    <property type="entry name" value="Carbonic_anhydrase_a-class"/>
</dbReference>
<dbReference type="EMBL" id="LYTK01000001">
    <property type="protein sequence ID" value="OBQ71352.1"/>
    <property type="molecule type" value="Genomic_DNA"/>
</dbReference>
<dbReference type="Proteomes" id="UP000093737">
    <property type="component" value="Unassembled WGS sequence"/>
</dbReference>
<dbReference type="PROSITE" id="PS51144">
    <property type="entry name" value="ALPHA_CA_2"/>
    <property type="match status" value="1"/>
</dbReference>
<dbReference type="CDD" id="cd03124">
    <property type="entry name" value="alpha_CA_prokaryotic_like"/>
    <property type="match status" value="1"/>
</dbReference>
<dbReference type="InterPro" id="IPR041891">
    <property type="entry name" value="Alpha_CA_prokaryot-like"/>
</dbReference>
<organism evidence="12 15">
    <name type="scientific">Rhizobium loti</name>
    <name type="common">Mesorhizobium loti</name>
    <dbReference type="NCBI Taxonomy" id="381"/>
    <lineage>
        <taxon>Bacteria</taxon>
        <taxon>Pseudomonadati</taxon>
        <taxon>Pseudomonadota</taxon>
        <taxon>Alphaproteobacteria</taxon>
        <taxon>Hyphomicrobiales</taxon>
        <taxon>Phyllobacteriaceae</taxon>
        <taxon>Mesorhizobium</taxon>
    </lineage>
</organism>
<evidence type="ECO:0000256" key="8">
    <source>
        <dbReference type="ARBA" id="ARBA00023239"/>
    </source>
</evidence>
<dbReference type="EC" id="4.2.1.1" evidence="4 10"/>
<sequence length="254" mass="27377">MHRRNLIRGFIALGVCPICAQTARAASAHWGYGGSVGPEHWADLDTRNFACSAGGQQSPIDIAGAVKADIPCIAISWLKGGGRMVNNGHTIQVNMPEGSTLTRGDRVYQLVQLHFHAPSEHHVAGISFPMEAHFVHKDTKSDTLGVLSALLTPGATNTSFAGLAKVFPARPGEEMAVDEFDPNGLLPASLGYWTYEGSLTTPPCTENVEWIVAMEPVEVDAADVKRFTTLYPSNARPIRPSNRRFILGLRTSCA</sequence>
<evidence type="ECO:0000256" key="3">
    <source>
        <dbReference type="ARBA" id="ARBA00010718"/>
    </source>
</evidence>
<feature type="chain" id="PRO_5015053449" description="Carbonic anhydrase" evidence="10">
    <location>
        <begin position="21"/>
        <end position="254"/>
    </location>
</feature>
<name>A0A1A5I013_RHILI</name>
<dbReference type="PANTHER" id="PTHR18952">
    <property type="entry name" value="CARBONIC ANHYDRASE"/>
    <property type="match status" value="1"/>
</dbReference>
<evidence type="ECO:0000256" key="10">
    <source>
        <dbReference type="RuleBase" id="RU367011"/>
    </source>
</evidence>
<keyword evidence="8 10" id="KW-0456">Lyase</keyword>
<dbReference type="Proteomes" id="UP000093748">
    <property type="component" value="Unassembled WGS sequence"/>
</dbReference>
<accession>A0A1A5I013</accession>
<dbReference type="InterPro" id="IPR036398">
    <property type="entry name" value="CA_dom_sf"/>
</dbReference>
<dbReference type="Gene3D" id="3.10.200.10">
    <property type="entry name" value="Alpha carbonic anhydrase"/>
    <property type="match status" value="1"/>
</dbReference>
<keyword evidence="7 10" id="KW-0862">Zinc</keyword>